<keyword evidence="6" id="KW-0809">Transit peptide</keyword>
<organism evidence="12 13">
    <name type="scientific">Rhizodiscina lignyota</name>
    <dbReference type="NCBI Taxonomy" id="1504668"/>
    <lineage>
        <taxon>Eukaryota</taxon>
        <taxon>Fungi</taxon>
        <taxon>Dikarya</taxon>
        <taxon>Ascomycota</taxon>
        <taxon>Pezizomycotina</taxon>
        <taxon>Dothideomycetes</taxon>
        <taxon>Pleosporomycetidae</taxon>
        <taxon>Aulographales</taxon>
        <taxon>Rhizodiscinaceae</taxon>
        <taxon>Rhizodiscina</taxon>
    </lineage>
</organism>
<dbReference type="InterPro" id="IPR038552">
    <property type="entry name" value="Tim21_IMS_sf"/>
</dbReference>
<comment type="subcellular location">
    <subcellularLocation>
        <location evidence="1 11">Mitochondrion inner membrane</location>
        <topology evidence="1 11">Single-pass membrane protein</topology>
    </subcellularLocation>
</comment>
<evidence type="ECO:0000256" key="7">
    <source>
        <dbReference type="ARBA" id="ARBA00022989"/>
    </source>
</evidence>
<evidence type="ECO:0000256" key="6">
    <source>
        <dbReference type="ARBA" id="ARBA00022946"/>
    </source>
</evidence>
<dbReference type="EMBL" id="ML978126">
    <property type="protein sequence ID" value="KAF2098793.1"/>
    <property type="molecule type" value="Genomic_DNA"/>
</dbReference>
<evidence type="ECO:0000256" key="3">
    <source>
        <dbReference type="ARBA" id="ARBA00020726"/>
    </source>
</evidence>
<dbReference type="AlphaFoldDB" id="A0A9P4IF04"/>
<reference evidence="12" key="1">
    <citation type="journal article" date="2020" name="Stud. Mycol.">
        <title>101 Dothideomycetes genomes: a test case for predicting lifestyles and emergence of pathogens.</title>
        <authorList>
            <person name="Haridas S."/>
            <person name="Albert R."/>
            <person name="Binder M."/>
            <person name="Bloem J."/>
            <person name="Labutti K."/>
            <person name="Salamov A."/>
            <person name="Andreopoulos B."/>
            <person name="Baker S."/>
            <person name="Barry K."/>
            <person name="Bills G."/>
            <person name="Bluhm B."/>
            <person name="Cannon C."/>
            <person name="Castanera R."/>
            <person name="Culley D."/>
            <person name="Daum C."/>
            <person name="Ezra D."/>
            <person name="Gonzalez J."/>
            <person name="Henrissat B."/>
            <person name="Kuo A."/>
            <person name="Liang C."/>
            <person name="Lipzen A."/>
            <person name="Lutzoni F."/>
            <person name="Magnuson J."/>
            <person name="Mondo S."/>
            <person name="Nolan M."/>
            <person name="Ohm R."/>
            <person name="Pangilinan J."/>
            <person name="Park H.-J."/>
            <person name="Ramirez L."/>
            <person name="Alfaro M."/>
            <person name="Sun H."/>
            <person name="Tritt A."/>
            <person name="Yoshinaga Y."/>
            <person name="Zwiers L.-H."/>
            <person name="Turgeon B."/>
            <person name="Goodwin S."/>
            <person name="Spatafora J."/>
            <person name="Crous P."/>
            <person name="Grigoriev I."/>
        </authorList>
    </citation>
    <scope>NUCLEOTIDE SEQUENCE</scope>
    <source>
        <strain evidence="12">CBS 133067</strain>
    </source>
</reference>
<dbReference type="GO" id="GO:0005744">
    <property type="term" value="C:TIM23 mitochondrial import inner membrane translocase complex"/>
    <property type="evidence" value="ECO:0007669"/>
    <property type="project" value="UniProtKB-UniRule"/>
</dbReference>
<keyword evidence="9 11" id="KW-0472">Membrane</keyword>
<dbReference type="Gene3D" id="3.10.450.320">
    <property type="entry name" value="Mitochondrial import inner membrane translocase subunit Tim21"/>
    <property type="match status" value="1"/>
</dbReference>
<sequence>MTLLLRPRASLSLVLPSTCLCRVNLRNGALSDIAASRQYATQSSLGGNPKNSSGRRQVTIASDDGRINWNELSTREKAARTTQQSFNLFVILAGVIMTGGVATYLYLDVFSGSSKTAHFNRTVSRIISDPQCLEVLGDRKSIRAYGEPTWNRWTRNRAIASKLERDKIGTDHFHMHFYVEGSLNKGTVNLHMSKRADEAEWKYEVLALDVPGRERIYLEKAATAQDLKGSGKMFGVRWW</sequence>
<evidence type="ECO:0000256" key="5">
    <source>
        <dbReference type="ARBA" id="ARBA00022792"/>
    </source>
</evidence>
<name>A0A9P4IF04_9PEZI</name>
<keyword evidence="8 11" id="KW-0496">Mitochondrion</keyword>
<dbReference type="FunFam" id="3.10.450.320:FF:000002">
    <property type="entry name" value="Mitochondrial import inner membrane translocase subunit tim21"/>
    <property type="match status" value="1"/>
</dbReference>
<comment type="similarity">
    <text evidence="2 11">Belongs to the TIM21 family.</text>
</comment>
<dbReference type="PANTHER" id="PTHR13032">
    <property type="entry name" value="MITOCHONDRIAL IMPORT INNER MEMBRANE TRANSLOCASE SUBUNIT TIM21"/>
    <property type="match status" value="1"/>
</dbReference>
<accession>A0A9P4IF04</accession>
<dbReference type="InterPro" id="IPR013261">
    <property type="entry name" value="Tim21"/>
</dbReference>
<keyword evidence="11" id="KW-0811">Translocation</keyword>
<protein>
    <recommendedName>
        <fullName evidence="3 11">Mitochondrial import inner membrane translocase subunit Tim21</fullName>
    </recommendedName>
</protein>
<evidence type="ECO:0000313" key="12">
    <source>
        <dbReference type="EMBL" id="KAF2098793.1"/>
    </source>
</evidence>
<keyword evidence="13" id="KW-1185">Reference proteome</keyword>
<evidence type="ECO:0000256" key="2">
    <source>
        <dbReference type="ARBA" id="ARBA00010867"/>
    </source>
</evidence>
<comment type="subunit">
    <text evidence="11">Component of the TIM23 complex.</text>
</comment>
<dbReference type="OrthoDB" id="436405at2759"/>
<gene>
    <name evidence="12" type="ORF">NA57DRAFT_76032</name>
</gene>
<dbReference type="GO" id="GO:0030150">
    <property type="term" value="P:protein import into mitochondrial matrix"/>
    <property type="evidence" value="ECO:0007669"/>
    <property type="project" value="UniProtKB-UniRule"/>
</dbReference>
<dbReference type="Pfam" id="PF08294">
    <property type="entry name" value="TIM21"/>
    <property type="match status" value="1"/>
</dbReference>
<evidence type="ECO:0000313" key="13">
    <source>
        <dbReference type="Proteomes" id="UP000799772"/>
    </source>
</evidence>
<keyword evidence="4 11" id="KW-0812">Transmembrane</keyword>
<proteinExistence type="inferred from homology"/>
<comment type="function">
    <text evidence="10">Essential component of the TIM23 complex, a complex that mediates the translocation of transit peptide-containing proteins across the mitochondrial inner membrane. Required to keep the TOM and the TIM23 complexes in close contact. At some point, it is released from the TOM23 complex to allow protein translocation into the mitochondrial matrix.</text>
</comment>
<keyword evidence="5 11" id="KW-0999">Mitochondrion inner membrane</keyword>
<dbReference type="PANTHER" id="PTHR13032:SF6">
    <property type="entry name" value="MITOCHONDRIAL IMPORT INNER MEMBRANE TRANSLOCASE SUBUNIT TIM21"/>
    <property type="match status" value="1"/>
</dbReference>
<evidence type="ECO:0000256" key="1">
    <source>
        <dbReference type="ARBA" id="ARBA00004434"/>
    </source>
</evidence>
<evidence type="ECO:0000256" key="4">
    <source>
        <dbReference type="ARBA" id="ARBA00022692"/>
    </source>
</evidence>
<keyword evidence="11" id="KW-0813">Transport</keyword>
<evidence type="ECO:0000256" key="8">
    <source>
        <dbReference type="ARBA" id="ARBA00023128"/>
    </source>
</evidence>
<evidence type="ECO:0000256" key="9">
    <source>
        <dbReference type="ARBA" id="ARBA00023136"/>
    </source>
</evidence>
<keyword evidence="7 11" id="KW-1133">Transmembrane helix</keyword>
<comment type="caution">
    <text evidence="12">The sequence shown here is derived from an EMBL/GenBank/DDBJ whole genome shotgun (WGS) entry which is preliminary data.</text>
</comment>
<keyword evidence="11" id="KW-0653">Protein transport</keyword>
<dbReference type="Proteomes" id="UP000799772">
    <property type="component" value="Unassembled WGS sequence"/>
</dbReference>
<evidence type="ECO:0000256" key="11">
    <source>
        <dbReference type="RuleBase" id="RU367142"/>
    </source>
</evidence>
<feature type="transmembrane region" description="Helical" evidence="11">
    <location>
        <begin position="85"/>
        <end position="107"/>
    </location>
</feature>
<evidence type="ECO:0000256" key="10">
    <source>
        <dbReference type="ARBA" id="ARBA00060204"/>
    </source>
</evidence>